<dbReference type="Proteomes" id="UP001253193">
    <property type="component" value="Unassembled WGS sequence"/>
</dbReference>
<sequence>MVDRVKNELAYRANNIVVHPVALTSEMTSEERRALLRKLWQEAKATDRNKKKENAPK</sequence>
<dbReference type="RefSeq" id="WP_311019639.1">
    <property type="nucleotide sequence ID" value="NZ_JAUHGG010000003.1"/>
</dbReference>
<accession>A0AAW8PZU2</accession>
<organism evidence="1 2">
    <name type="scientific">Vibrio parahaemolyticus</name>
    <dbReference type="NCBI Taxonomy" id="670"/>
    <lineage>
        <taxon>Bacteria</taxon>
        <taxon>Pseudomonadati</taxon>
        <taxon>Pseudomonadota</taxon>
        <taxon>Gammaproteobacteria</taxon>
        <taxon>Vibrionales</taxon>
        <taxon>Vibrionaceae</taxon>
        <taxon>Vibrio</taxon>
    </lineage>
</organism>
<dbReference type="EMBL" id="JAUHGG010000003">
    <property type="protein sequence ID" value="MDS1820859.1"/>
    <property type="molecule type" value="Genomic_DNA"/>
</dbReference>
<reference evidence="1" key="1">
    <citation type="submission" date="2023-06" db="EMBL/GenBank/DDBJ databases">
        <title>Genomic Diversity of Vibrio spp. and Metagenomic Analysis of Pathogens in Florida Gulf Coastal Waters Following Hurricane Ian.</title>
        <authorList>
            <person name="Brumfield K.D."/>
        </authorList>
    </citation>
    <scope>NUCLEOTIDE SEQUENCE</scope>
    <source>
        <strain evidence="1">WBS2B-138</strain>
    </source>
</reference>
<evidence type="ECO:0000313" key="1">
    <source>
        <dbReference type="EMBL" id="MDS1820859.1"/>
    </source>
</evidence>
<comment type="caution">
    <text evidence="1">The sequence shown here is derived from an EMBL/GenBank/DDBJ whole genome shotgun (WGS) entry which is preliminary data.</text>
</comment>
<evidence type="ECO:0000313" key="2">
    <source>
        <dbReference type="Proteomes" id="UP001253193"/>
    </source>
</evidence>
<name>A0AAW8PZU2_VIBPH</name>
<dbReference type="AlphaFoldDB" id="A0AAW8PZU2"/>
<gene>
    <name evidence="1" type="ORF">QX249_09345</name>
</gene>
<protein>
    <submittedName>
        <fullName evidence="1">Uncharacterized protein</fullName>
    </submittedName>
</protein>
<proteinExistence type="predicted"/>